<feature type="compositionally biased region" description="Gly residues" evidence="2">
    <location>
        <begin position="34"/>
        <end position="44"/>
    </location>
</feature>
<feature type="compositionally biased region" description="Low complexity" evidence="2">
    <location>
        <begin position="765"/>
        <end position="784"/>
    </location>
</feature>
<organism evidence="3 4">
    <name type="scientific">Naganishia liquefaciens</name>
    <dbReference type="NCBI Taxonomy" id="104408"/>
    <lineage>
        <taxon>Eukaryota</taxon>
        <taxon>Fungi</taxon>
        <taxon>Dikarya</taxon>
        <taxon>Basidiomycota</taxon>
        <taxon>Agaricomycotina</taxon>
        <taxon>Tremellomycetes</taxon>
        <taxon>Filobasidiales</taxon>
        <taxon>Filobasidiaceae</taxon>
        <taxon>Naganishia</taxon>
    </lineage>
</organism>
<dbReference type="Proteomes" id="UP000620104">
    <property type="component" value="Unassembled WGS sequence"/>
</dbReference>
<feature type="region of interest" description="Disordered" evidence="2">
    <location>
        <begin position="758"/>
        <end position="784"/>
    </location>
</feature>
<protein>
    <submittedName>
        <fullName evidence="3">Uncharacterized protein</fullName>
    </submittedName>
</protein>
<name>A0A8H3TQ15_9TREE</name>
<feature type="region of interest" description="Disordered" evidence="2">
    <location>
        <begin position="228"/>
        <end position="269"/>
    </location>
</feature>
<feature type="compositionally biased region" description="Low complexity" evidence="2">
    <location>
        <begin position="244"/>
        <end position="256"/>
    </location>
</feature>
<evidence type="ECO:0000313" key="3">
    <source>
        <dbReference type="EMBL" id="GHJ84884.1"/>
    </source>
</evidence>
<sequence length="784" mass="84247">MQHTRNTLFARVDALAAQVDRLRARADDLERGLGGEGEEAGVGQGKAVKKEGSGCAEMHGTREERRAARLAGIRVAAGGEEERWRRSRASASGDETLPLLGGFTAQSHGIDATATEEATVRIRMGGARNPFLMASRRAETDPASAPVERPTLAQVIARSNARIHRQIADLEAADTTTTTAAQRTQSRWDRGDGLRRGWVASPEPIGNEVGVEESMTSRGRIVVDRSRAGLVTPPPPPRRGSSVDADAAAAAAAAAAGPERRPQSQVMPVDADEFPTPAEARSGGGSLTSRVHLLAQSSTILESPPVDDASGDDATMAELRLLQNTVTRLNDRLEVARANMAMLAAARSSLREHEQNVERIAAAAADGRFPSSSSSSSSLSRHVEPPMALARRPSFPYPRDARHPHHRARIAGNPPIALVINMDNANSFDVNFDGTIVFRPISSAGRACPDRELIARCLSMLPGGRDGTPSRWMRTTGTAASRPRRAGTSAGYWVRWVAEDDTASAPAPAPASASASATQGLHRRSLDMTRLPRIIAFDFAISPPDDDGWVRADEIEFITPRTRLRATLGPWMHSRVRVEPFENDPPAAAWGTSAHVRQAVHEVGGLAMGHYMRYDFRQRRVRAYPPGERHPSTSAAAATSSTSRAALERVLDGYEVMYPPTETVPATPLGAHIGETDDPENAWLMSYEPAIGQIRASWRAHYRRTRDEDPGAGAAGRVQGDTGSRGGTPRNELWSRDYLDENGVPLPALPVDQAVIQSTIPPPSTSTSRAASSISSTSGRITYV</sequence>
<feature type="compositionally biased region" description="Basic and acidic residues" evidence="2">
    <location>
        <begin position="186"/>
        <end position="195"/>
    </location>
</feature>
<proteinExistence type="predicted"/>
<feature type="region of interest" description="Disordered" evidence="2">
    <location>
        <begin position="175"/>
        <end position="201"/>
    </location>
</feature>
<reference evidence="3" key="1">
    <citation type="submission" date="2020-07" db="EMBL/GenBank/DDBJ databases">
        <title>Draft Genome Sequence of a Deep-Sea Yeast, Naganishia (Cryptococcus) liquefaciens strain N6.</title>
        <authorList>
            <person name="Han Y.W."/>
            <person name="Kajitani R."/>
            <person name="Morimoto H."/>
            <person name="Parhat M."/>
            <person name="Tsubouchi H."/>
            <person name="Bakenova O."/>
            <person name="Ogata M."/>
            <person name="Argunhan B."/>
            <person name="Aoki R."/>
            <person name="Kajiwara S."/>
            <person name="Itoh T."/>
            <person name="Iwasaki H."/>
        </authorList>
    </citation>
    <scope>NUCLEOTIDE SEQUENCE</scope>
    <source>
        <strain evidence="3">N6</strain>
    </source>
</reference>
<feature type="region of interest" description="Disordered" evidence="2">
    <location>
        <begin position="624"/>
        <end position="643"/>
    </location>
</feature>
<dbReference type="AlphaFoldDB" id="A0A8H3TQ15"/>
<accession>A0A8H3TQ15</accession>
<feature type="coiled-coil region" evidence="1">
    <location>
        <begin position="319"/>
        <end position="363"/>
    </location>
</feature>
<gene>
    <name evidence="3" type="ORF">NliqN6_1286</name>
</gene>
<keyword evidence="4" id="KW-1185">Reference proteome</keyword>
<dbReference type="EMBL" id="BLZA01000009">
    <property type="protein sequence ID" value="GHJ84884.1"/>
    <property type="molecule type" value="Genomic_DNA"/>
</dbReference>
<feature type="region of interest" description="Disordered" evidence="2">
    <location>
        <begin position="30"/>
        <end position="61"/>
    </location>
</feature>
<feature type="region of interest" description="Disordered" evidence="2">
    <location>
        <begin position="363"/>
        <end position="397"/>
    </location>
</feature>
<comment type="caution">
    <text evidence="3">The sequence shown here is derived from an EMBL/GenBank/DDBJ whole genome shotgun (WGS) entry which is preliminary data.</text>
</comment>
<feature type="region of interest" description="Disordered" evidence="2">
    <location>
        <begin position="705"/>
        <end position="732"/>
    </location>
</feature>
<evidence type="ECO:0000256" key="1">
    <source>
        <dbReference type="SAM" id="Coils"/>
    </source>
</evidence>
<evidence type="ECO:0000313" key="4">
    <source>
        <dbReference type="Proteomes" id="UP000620104"/>
    </source>
</evidence>
<dbReference type="OrthoDB" id="2593930at2759"/>
<feature type="compositionally biased region" description="Low complexity" evidence="2">
    <location>
        <begin position="371"/>
        <end position="380"/>
    </location>
</feature>
<feature type="compositionally biased region" description="Low complexity" evidence="2">
    <location>
        <begin position="632"/>
        <end position="643"/>
    </location>
</feature>
<evidence type="ECO:0000256" key="2">
    <source>
        <dbReference type="SAM" id="MobiDB-lite"/>
    </source>
</evidence>
<keyword evidence="1" id="KW-0175">Coiled coil</keyword>